<evidence type="ECO:0000313" key="2">
    <source>
        <dbReference type="Proteomes" id="UP000198925"/>
    </source>
</evidence>
<gene>
    <name evidence="1" type="ORF">SAMN04487779_10278</name>
</gene>
<accession>A0A1G7BSE0</accession>
<reference evidence="1 2" key="1">
    <citation type="submission" date="2016-10" db="EMBL/GenBank/DDBJ databases">
        <authorList>
            <person name="de Groot N.N."/>
        </authorList>
    </citation>
    <scope>NUCLEOTIDE SEQUENCE [LARGE SCALE GENOMIC DNA]</scope>
    <source>
        <strain evidence="1 2">CPCC 100156</strain>
    </source>
</reference>
<name>A0A1G7BSE0_9PROT</name>
<protein>
    <submittedName>
        <fullName evidence="1">Uncharacterized protein</fullName>
    </submittedName>
</protein>
<sequence length="170" mass="19396">MEAIAVDCGSAIRLPTTDGRPRSEWATSLFDGLLAAGYPAAFGRPPPEPLQLERFREHWTVLNDIRADAGEPPYTTHCFGTVILKPLSNHGWLYVRLMMLSFRGRDHLAWQLEWDTMEPPTPTLWFANWQTVEMFARVMLWPMGSEKVEERGIIPEPTPTRAATAELRDF</sequence>
<dbReference type="AlphaFoldDB" id="A0A1G7BSE0"/>
<organism evidence="1 2">
    <name type="scientific">Belnapia rosea</name>
    <dbReference type="NCBI Taxonomy" id="938405"/>
    <lineage>
        <taxon>Bacteria</taxon>
        <taxon>Pseudomonadati</taxon>
        <taxon>Pseudomonadota</taxon>
        <taxon>Alphaproteobacteria</taxon>
        <taxon>Acetobacterales</taxon>
        <taxon>Roseomonadaceae</taxon>
        <taxon>Belnapia</taxon>
    </lineage>
</organism>
<evidence type="ECO:0000313" key="1">
    <source>
        <dbReference type="EMBL" id="SDE30028.1"/>
    </source>
</evidence>
<proteinExistence type="predicted"/>
<dbReference type="Proteomes" id="UP000198925">
    <property type="component" value="Unassembled WGS sequence"/>
</dbReference>
<dbReference type="EMBL" id="FMZX01000027">
    <property type="protein sequence ID" value="SDE30028.1"/>
    <property type="molecule type" value="Genomic_DNA"/>
</dbReference>
<dbReference type="RefSeq" id="WP_090664980.1">
    <property type="nucleotide sequence ID" value="NZ_FMZX01000027.1"/>
</dbReference>
<keyword evidence="2" id="KW-1185">Reference proteome</keyword>